<proteinExistence type="inferred from homology"/>
<dbReference type="Pfam" id="PF02769">
    <property type="entry name" value="AIRS_C"/>
    <property type="match status" value="1"/>
</dbReference>
<evidence type="ECO:0000313" key="17">
    <source>
        <dbReference type="Proteomes" id="UP000249396"/>
    </source>
</evidence>
<evidence type="ECO:0000256" key="3">
    <source>
        <dbReference type="ARBA" id="ARBA00013047"/>
    </source>
</evidence>
<dbReference type="GO" id="GO:0005829">
    <property type="term" value="C:cytosol"/>
    <property type="evidence" value="ECO:0007669"/>
    <property type="project" value="TreeGrafter"/>
</dbReference>
<dbReference type="SUPFAM" id="SSF56042">
    <property type="entry name" value="PurM C-terminal domain-like"/>
    <property type="match status" value="1"/>
</dbReference>
<evidence type="ECO:0000256" key="2">
    <source>
        <dbReference type="ARBA" id="ARBA00010280"/>
    </source>
</evidence>
<comment type="caution">
    <text evidence="16">The sequence shown here is derived from an EMBL/GenBank/DDBJ whole genome shotgun (WGS) entry which is preliminary data.</text>
</comment>
<protein>
    <recommendedName>
        <fullName evidence="4 13">Phosphoribosylformylglycinamidine cyclo-ligase</fullName>
        <ecNumber evidence="3 13">6.3.3.1</ecNumber>
    </recommendedName>
    <alternativeName>
        <fullName evidence="10 13">AIR synthase</fullName>
    </alternativeName>
    <alternativeName>
        <fullName evidence="11 13">AIRS</fullName>
    </alternativeName>
    <alternativeName>
        <fullName evidence="9 13">Phosphoribosyl-aminoimidazole synthetase</fullName>
    </alternativeName>
</protein>
<keyword evidence="5 13" id="KW-0436">Ligase</keyword>
<evidence type="ECO:0000256" key="1">
    <source>
        <dbReference type="ARBA" id="ARBA00004686"/>
    </source>
</evidence>
<keyword evidence="7 13" id="KW-0658">Purine biosynthesis</keyword>
<evidence type="ECO:0000256" key="8">
    <source>
        <dbReference type="ARBA" id="ARBA00022840"/>
    </source>
</evidence>
<evidence type="ECO:0000256" key="4">
    <source>
        <dbReference type="ARBA" id="ARBA00020367"/>
    </source>
</evidence>
<evidence type="ECO:0000259" key="14">
    <source>
        <dbReference type="Pfam" id="PF00586"/>
    </source>
</evidence>
<dbReference type="Pfam" id="PF00586">
    <property type="entry name" value="AIRS"/>
    <property type="match status" value="1"/>
</dbReference>
<sequence>MNTTFDQGLSYKGAGVDIEAGGALVERIKPVAARTWIPGVLAGLGGFGSLFEIPVDRYKKPVLVAGTDGVGTKLKLAIESGRHQGVGIDLVAMCVNDIVVQGAEPLFFLDYYATGKLDVDTAAAVVEGIGRGCEMAGCALVGGETAEMPGMYRQGEYDLAGFCVGVVEKDEILDGKRIKPGDVIIALPSSGPHSNGYSLVRKVLERAGASLSDNLDGKPLGNWLLEPTRIYVKPLLALLKTLRVHGLAHITGGGITENLPRVLHPGTHAQIDLDAWKLPAIFQWLKIEGGVEEAEMLRTFNCGVGMIVILSEENQAAAFETLRLHGERPVVIGKVISGEPSVSFTGRL</sequence>
<dbReference type="GO" id="GO:0006189">
    <property type="term" value="P:'de novo' IMP biosynthetic process"/>
    <property type="evidence" value="ECO:0007669"/>
    <property type="project" value="UniProtKB-UniRule"/>
</dbReference>
<accession>A0A2W4RJ93</accession>
<dbReference type="InterPro" id="IPR016188">
    <property type="entry name" value="PurM-like_N"/>
</dbReference>
<comment type="subcellular location">
    <subcellularLocation>
        <location evidence="13">Cytoplasm</location>
    </subcellularLocation>
</comment>
<reference evidence="16 17" key="1">
    <citation type="journal article" date="2018" name="Aquat. Microb. Ecol.">
        <title>Gammaproteobacterial methanotrophs dominate.</title>
        <authorList>
            <person name="Rissanen A.J."/>
            <person name="Saarenheimo J."/>
            <person name="Tiirola M."/>
            <person name="Peura S."/>
            <person name="Aalto S.L."/>
            <person name="Karvinen A."/>
            <person name="Nykanen H."/>
        </authorList>
    </citation>
    <scope>NUCLEOTIDE SEQUENCE [LARGE SCALE GENOMIC DNA]</scope>
    <source>
        <strain evidence="16">AMbin10</strain>
    </source>
</reference>
<organism evidence="16 17">
    <name type="scientific">Candidatus Methylumidiphilus alinenensis</name>
    <dbReference type="NCBI Taxonomy" id="2202197"/>
    <lineage>
        <taxon>Bacteria</taxon>
        <taxon>Pseudomonadati</taxon>
        <taxon>Pseudomonadota</taxon>
        <taxon>Gammaproteobacteria</taxon>
        <taxon>Methylococcales</taxon>
        <taxon>Candidatus Methylumidiphilus</taxon>
    </lineage>
</organism>
<evidence type="ECO:0000256" key="6">
    <source>
        <dbReference type="ARBA" id="ARBA00022741"/>
    </source>
</evidence>
<evidence type="ECO:0000256" key="5">
    <source>
        <dbReference type="ARBA" id="ARBA00022598"/>
    </source>
</evidence>
<dbReference type="CDD" id="cd02196">
    <property type="entry name" value="PurM"/>
    <property type="match status" value="1"/>
</dbReference>
<dbReference type="FunFam" id="3.30.1330.10:FF:000001">
    <property type="entry name" value="Phosphoribosylformylglycinamidine cyclo-ligase"/>
    <property type="match status" value="1"/>
</dbReference>
<dbReference type="GO" id="GO:0004637">
    <property type="term" value="F:phosphoribosylamine-glycine ligase activity"/>
    <property type="evidence" value="ECO:0007669"/>
    <property type="project" value="TreeGrafter"/>
</dbReference>
<keyword evidence="6 13" id="KW-0547">Nucleotide-binding</keyword>
<dbReference type="Proteomes" id="UP000249396">
    <property type="component" value="Unassembled WGS sequence"/>
</dbReference>
<feature type="domain" description="PurM-like C-terminal" evidence="15">
    <location>
        <begin position="179"/>
        <end position="339"/>
    </location>
</feature>
<dbReference type="EC" id="6.3.3.1" evidence="3 13"/>
<dbReference type="PANTHER" id="PTHR10520">
    <property type="entry name" value="TRIFUNCTIONAL PURINE BIOSYNTHETIC PROTEIN ADENOSINE-3-RELATED"/>
    <property type="match status" value="1"/>
</dbReference>
<evidence type="ECO:0000256" key="9">
    <source>
        <dbReference type="ARBA" id="ARBA00031908"/>
    </source>
</evidence>
<evidence type="ECO:0000259" key="15">
    <source>
        <dbReference type="Pfam" id="PF02769"/>
    </source>
</evidence>
<dbReference type="EMBL" id="QJPH01000193">
    <property type="protein sequence ID" value="PZN83133.1"/>
    <property type="molecule type" value="Genomic_DNA"/>
</dbReference>
<dbReference type="Gene3D" id="3.30.1330.10">
    <property type="entry name" value="PurM-like, N-terminal domain"/>
    <property type="match status" value="1"/>
</dbReference>
<dbReference type="AlphaFoldDB" id="A0A2W4RJ93"/>
<gene>
    <name evidence="13" type="primary">purM</name>
    <name evidence="16" type="ORF">DM484_05095</name>
</gene>
<dbReference type="SUPFAM" id="SSF55326">
    <property type="entry name" value="PurM N-terminal domain-like"/>
    <property type="match status" value="1"/>
</dbReference>
<dbReference type="GO" id="GO:0005524">
    <property type="term" value="F:ATP binding"/>
    <property type="evidence" value="ECO:0007669"/>
    <property type="project" value="UniProtKB-KW"/>
</dbReference>
<dbReference type="GO" id="GO:0046084">
    <property type="term" value="P:adenine biosynthetic process"/>
    <property type="evidence" value="ECO:0007669"/>
    <property type="project" value="TreeGrafter"/>
</dbReference>
<dbReference type="UniPathway" id="UPA00074">
    <property type="reaction ID" value="UER00129"/>
</dbReference>
<comment type="pathway">
    <text evidence="1 13">Purine metabolism; IMP biosynthesis via de novo pathway; 5-amino-1-(5-phospho-D-ribosyl)imidazole from N(2)-formyl-N(1)-(5-phospho-D-ribosyl)glycinamide: step 2/2.</text>
</comment>
<evidence type="ECO:0000256" key="11">
    <source>
        <dbReference type="ARBA" id="ARBA00033093"/>
    </source>
</evidence>
<dbReference type="NCBIfam" id="TIGR00878">
    <property type="entry name" value="purM"/>
    <property type="match status" value="1"/>
</dbReference>
<dbReference type="InterPro" id="IPR036921">
    <property type="entry name" value="PurM-like_N_sf"/>
</dbReference>
<keyword evidence="8 13" id="KW-0067">ATP-binding</keyword>
<comment type="catalytic activity">
    <reaction evidence="12 13">
        <text>2-formamido-N(1)-(5-O-phospho-beta-D-ribosyl)acetamidine + ATP = 5-amino-1-(5-phospho-beta-D-ribosyl)imidazole + ADP + phosphate + H(+)</text>
        <dbReference type="Rhea" id="RHEA:23032"/>
        <dbReference type="ChEBI" id="CHEBI:15378"/>
        <dbReference type="ChEBI" id="CHEBI:30616"/>
        <dbReference type="ChEBI" id="CHEBI:43474"/>
        <dbReference type="ChEBI" id="CHEBI:137981"/>
        <dbReference type="ChEBI" id="CHEBI:147287"/>
        <dbReference type="ChEBI" id="CHEBI:456216"/>
        <dbReference type="EC" id="6.3.3.1"/>
    </reaction>
</comment>
<evidence type="ECO:0000256" key="10">
    <source>
        <dbReference type="ARBA" id="ARBA00032931"/>
    </source>
</evidence>
<dbReference type="InterPro" id="IPR004733">
    <property type="entry name" value="PurM_cligase"/>
</dbReference>
<evidence type="ECO:0000313" key="16">
    <source>
        <dbReference type="EMBL" id="PZN83133.1"/>
    </source>
</evidence>
<dbReference type="InterPro" id="IPR010918">
    <property type="entry name" value="PurM-like_C_dom"/>
</dbReference>
<evidence type="ECO:0000256" key="7">
    <source>
        <dbReference type="ARBA" id="ARBA00022755"/>
    </source>
</evidence>
<dbReference type="Gene3D" id="3.90.650.10">
    <property type="entry name" value="PurM-like C-terminal domain"/>
    <property type="match status" value="1"/>
</dbReference>
<dbReference type="HAMAP" id="MF_00741">
    <property type="entry name" value="AIRS"/>
    <property type="match status" value="1"/>
</dbReference>
<evidence type="ECO:0000256" key="13">
    <source>
        <dbReference type="HAMAP-Rule" id="MF_00741"/>
    </source>
</evidence>
<keyword evidence="13" id="KW-0963">Cytoplasm</keyword>
<dbReference type="GO" id="GO:0004641">
    <property type="term" value="F:phosphoribosylformylglycinamidine cyclo-ligase activity"/>
    <property type="evidence" value="ECO:0007669"/>
    <property type="project" value="UniProtKB-UniRule"/>
</dbReference>
<dbReference type="PANTHER" id="PTHR10520:SF12">
    <property type="entry name" value="TRIFUNCTIONAL PURINE BIOSYNTHETIC PROTEIN ADENOSINE-3"/>
    <property type="match status" value="1"/>
</dbReference>
<comment type="similarity">
    <text evidence="2 13">Belongs to the AIR synthase family.</text>
</comment>
<dbReference type="InterPro" id="IPR036676">
    <property type="entry name" value="PurM-like_C_sf"/>
</dbReference>
<evidence type="ECO:0000256" key="12">
    <source>
        <dbReference type="ARBA" id="ARBA00049057"/>
    </source>
</evidence>
<feature type="domain" description="PurM-like N-terminal" evidence="14">
    <location>
        <begin position="62"/>
        <end position="167"/>
    </location>
</feature>
<name>A0A2W4RJ93_9GAMM</name>
<dbReference type="FunFam" id="3.90.650.10:FF:000001">
    <property type="entry name" value="Phosphoribosylformylglycinamidine cyclo-ligase"/>
    <property type="match status" value="1"/>
</dbReference>